<proteinExistence type="predicted"/>
<feature type="region of interest" description="Disordered" evidence="1">
    <location>
        <begin position="310"/>
        <end position="331"/>
    </location>
</feature>
<comment type="caution">
    <text evidence="3">The sequence shown here is derived from an EMBL/GenBank/DDBJ whole genome shotgun (WGS) entry which is preliminary data.</text>
</comment>
<feature type="domain" description="CHAT" evidence="2">
    <location>
        <begin position="458"/>
        <end position="739"/>
    </location>
</feature>
<evidence type="ECO:0000313" key="3">
    <source>
        <dbReference type="EMBL" id="MFC5218405.1"/>
    </source>
</evidence>
<dbReference type="EMBL" id="JBHSKM010000024">
    <property type="protein sequence ID" value="MFC5218405.1"/>
    <property type="molecule type" value="Genomic_DNA"/>
</dbReference>
<sequence>MSHSSPWHGGDGSRRFEIQRARPVASGTPHPRPPGDGYRPRGAPDYLASWNPRKLFQEGMAAHARFKTTGNRVSLRQSIARFRRAVELTADDGRQLAVCSNNLGVALHDRHKLERGSGEPGPDDLDEALHHLLRACKTFPQGSPRHAMALSSLFLALEDRLALPQPLPRDLRRRLPSLRDLRGRVGRTPGVEVLVRLRAAYDSGTAAASEEGPRAGHDQLAGALRLLVRALYPAQEQALDVLAAFPGLASKAAACALAADRPARAVEHLEQGRALLWRQHLRTRSLREEVRERAPEVAEEMDRAHTALEPRLDTPTGSPRSRITPHDIRMAGLDGDDRRLARLLGRLGGAQRPESPSASRAEEDWRALTRRTALSGLTYIEPDYDRDLAPAAGEGPLVYVNVSPWRCDALIVRQDGDGPEHVPLPDLTAQDAQDRALTYLAAMTELSGEEREDTVLDVLDWLWRTVAAPVFRALDLPSPGSRMWWIPTGPLTTLPLHAAGSRGASPEDGSSVLDLAVSSYAPTLLDLVHARAVRDEPEAVPYGNRRLLLVAPHPELLPGSARIRAHLEARFGPEDRTVLSGPEATRARVRDALPKHAWTHFDCHAEQDLDDPLRSRLSLHDDPLTLTDLIELPSSQAEFAFLAACATAAGGELVHDEWISLAAALMYSEFQAVIGTLWPVYDSPTARITRNVYDRLAAEEERPLLSHVRSAHALQAALREERLRLPEHPSAWVSFVHYGV</sequence>
<organism evidence="3 4">
    <name type="scientific">Streptomyces coerulescens</name>
    <dbReference type="NCBI Taxonomy" id="29304"/>
    <lineage>
        <taxon>Bacteria</taxon>
        <taxon>Bacillati</taxon>
        <taxon>Actinomycetota</taxon>
        <taxon>Actinomycetes</taxon>
        <taxon>Kitasatosporales</taxon>
        <taxon>Streptomycetaceae</taxon>
        <taxon>Streptomyces</taxon>
    </lineage>
</organism>
<protein>
    <submittedName>
        <fullName evidence="3">CHAT domain-containing protein</fullName>
    </submittedName>
</protein>
<dbReference type="Proteomes" id="UP001596263">
    <property type="component" value="Unassembled WGS sequence"/>
</dbReference>
<evidence type="ECO:0000313" key="4">
    <source>
        <dbReference type="Proteomes" id="UP001596263"/>
    </source>
</evidence>
<keyword evidence="4" id="KW-1185">Reference proteome</keyword>
<feature type="region of interest" description="Disordered" evidence="1">
    <location>
        <begin position="1"/>
        <end position="44"/>
    </location>
</feature>
<dbReference type="InterPro" id="IPR024983">
    <property type="entry name" value="CHAT_dom"/>
</dbReference>
<feature type="compositionally biased region" description="Low complexity" evidence="1">
    <location>
        <begin position="35"/>
        <end position="44"/>
    </location>
</feature>
<accession>A0ABW0CRC8</accession>
<dbReference type="Pfam" id="PF12770">
    <property type="entry name" value="CHAT"/>
    <property type="match status" value="1"/>
</dbReference>
<evidence type="ECO:0000259" key="2">
    <source>
        <dbReference type="Pfam" id="PF12770"/>
    </source>
</evidence>
<name>A0ABW0CRC8_STRCD</name>
<reference evidence="4" key="1">
    <citation type="journal article" date="2019" name="Int. J. Syst. Evol. Microbiol.">
        <title>The Global Catalogue of Microorganisms (GCM) 10K type strain sequencing project: providing services to taxonomists for standard genome sequencing and annotation.</title>
        <authorList>
            <consortium name="The Broad Institute Genomics Platform"/>
            <consortium name="The Broad Institute Genome Sequencing Center for Infectious Disease"/>
            <person name="Wu L."/>
            <person name="Ma J."/>
        </authorList>
    </citation>
    <scope>NUCLEOTIDE SEQUENCE [LARGE SCALE GENOMIC DNA]</scope>
    <source>
        <strain evidence="4">KCTC 42586</strain>
    </source>
</reference>
<dbReference type="RefSeq" id="WP_380861093.1">
    <property type="nucleotide sequence ID" value="NZ_JBHSKM010000024.1"/>
</dbReference>
<feature type="compositionally biased region" description="Basic and acidic residues" evidence="1">
    <location>
        <begin position="11"/>
        <end position="20"/>
    </location>
</feature>
<gene>
    <name evidence="3" type="ORF">ACFPQ9_31645</name>
</gene>
<evidence type="ECO:0000256" key="1">
    <source>
        <dbReference type="SAM" id="MobiDB-lite"/>
    </source>
</evidence>